<feature type="compositionally biased region" description="Low complexity" evidence="1">
    <location>
        <begin position="19"/>
        <end position="30"/>
    </location>
</feature>
<organism evidence="2 3">
    <name type="scientific">Alsobacter ponti</name>
    <dbReference type="NCBI Taxonomy" id="2962936"/>
    <lineage>
        <taxon>Bacteria</taxon>
        <taxon>Pseudomonadati</taxon>
        <taxon>Pseudomonadota</taxon>
        <taxon>Alphaproteobacteria</taxon>
        <taxon>Hyphomicrobiales</taxon>
        <taxon>Alsobacteraceae</taxon>
        <taxon>Alsobacter</taxon>
    </lineage>
</organism>
<reference evidence="2 3" key="1">
    <citation type="submission" date="2022-07" db="EMBL/GenBank/DDBJ databases">
        <authorList>
            <person name="Li W.-J."/>
            <person name="Deng Q.-Q."/>
        </authorList>
    </citation>
    <scope>NUCLEOTIDE SEQUENCE [LARGE SCALE GENOMIC DNA]</scope>
    <source>
        <strain evidence="2 3">SYSU M60028</strain>
    </source>
</reference>
<dbReference type="EMBL" id="JANCLU010000038">
    <property type="protein sequence ID" value="MCP8941112.1"/>
    <property type="molecule type" value="Genomic_DNA"/>
</dbReference>
<feature type="region of interest" description="Disordered" evidence="1">
    <location>
        <begin position="1"/>
        <end position="34"/>
    </location>
</feature>
<comment type="caution">
    <text evidence="2">The sequence shown here is derived from an EMBL/GenBank/DDBJ whole genome shotgun (WGS) entry which is preliminary data.</text>
</comment>
<proteinExistence type="predicted"/>
<accession>A0ABT1LHY2</accession>
<protein>
    <submittedName>
        <fullName evidence="2">Uncharacterized protein</fullName>
    </submittedName>
</protein>
<feature type="non-terminal residue" evidence="2">
    <location>
        <position position="1"/>
    </location>
</feature>
<sequence length="91" mass="9317">RPAPGVPLPPDRPFDLRGPAARPVAATAAPAPTPAAVPLPIPRSAMRMASAQSAGLFFAPAEPELTQGFSKSGPLGALIEQNFVPLKPDRG</sequence>
<evidence type="ECO:0000256" key="1">
    <source>
        <dbReference type="SAM" id="MobiDB-lite"/>
    </source>
</evidence>
<gene>
    <name evidence="2" type="ORF">NK718_21540</name>
</gene>
<keyword evidence="3" id="KW-1185">Reference proteome</keyword>
<evidence type="ECO:0000313" key="3">
    <source>
        <dbReference type="Proteomes" id="UP001205890"/>
    </source>
</evidence>
<dbReference type="Proteomes" id="UP001205890">
    <property type="component" value="Unassembled WGS sequence"/>
</dbReference>
<evidence type="ECO:0000313" key="2">
    <source>
        <dbReference type="EMBL" id="MCP8941112.1"/>
    </source>
</evidence>
<name>A0ABT1LHY2_9HYPH</name>
<feature type="compositionally biased region" description="Pro residues" evidence="1">
    <location>
        <begin position="1"/>
        <end position="11"/>
    </location>
</feature>